<dbReference type="Proteomes" id="UP001199106">
    <property type="component" value="Unassembled WGS sequence"/>
</dbReference>
<proteinExistence type="predicted"/>
<gene>
    <name evidence="1" type="ORF">G6011_03480</name>
</gene>
<name>A0AAD4IF98_9PLEO</name>
<accession>A0AAD4IF98</accession>
<evidence type="ECO:0000313" key="2">
    <source>
        <dbReference type="Proteomes" id="UP001199106"/>
    </source>
</evidence>
<dbReference type="EMBL" id="JAANER010000002">
    <property type="protein sequence ID" value="KAG9193445.1"/>
    <property type="molecule type" value="Genomic_DNA"/>
</dbReference>
<protein>
    <submittedName>
        <fullName evidence="1">Uncharacterized protein</fullName>
    </submittedName>
</protein>
<evidence type="ECO:0000313" key="1">
    <source>
        <dbReference type="EMBL" id="KAG9193445.1"/>
    </source>
</evidence>
<dbReference type="AlphaFoldDB" id="A0AAD4IF98"/>
<organism evidence="1 2">
    <name type="scientific">Alternaria panax</name>
    <dbReference type="NCBI Taxonomy" id="48097"/>
    <lineage>
        <taxon>Eukaryota</taxon>
        <taxon>Fungi</taxon>
        <taxon>Dikarya</taxon>
        <taxon>Ascomycota</taxon>
        <taxon>Pezizomycotina</taxon>
        <taxon>Dothideomycetes</taxon>
        <taxon>Pleosporomycetidae</taxon>
        <taxon>Pleosporales</taxon>
        <taxon>Pleosporineae</taxon>
        <taxon>Pleosporaceae</taxon>
        <taxon>Alternaria</taxon>
        <taxon>Alternaria sect. Panax</taxon>
    </lineage>
</organism>
<comment type="caution">
    <text evidence="1">The sequence shown here is derived from an EMBL/GenBank/DDBJ whole genome shotgun (WGS) entry which is preliminary data.</text>
</comment>
<keyword evidence="2" id="KW-1185">Reference proteome</keyword>
<reference evidence="1" key="1">
    <citation type="submission" date="2021-07" db="EMBL/GenBank/DDBJ databases">
        <title>Genome Resource of American Ginseng Black Spot Pathogen Alternaria panax.</title>
        <authorList>
            <person name="Qiu C."/>
            <person name="Wang W."/>
            <person name="Liu Z."/>
        </authorList>
    </citation>
    <scope>NUCLEOTIDE SEQUENCE</scope>
    <source>
        <strain evidence="1">BNCC115425</strain>
    </source>
</reference>
<sequence>MALFYQQTYILPLLLAFTPTDRTPSNSPPVDMQLSTIVTATIALFASAAYAKKEKQDPPFVYEMEDGDPTRPPPAIVGKKTSAAPAVVTQAVPLAQAPATSVVTLTVTR</sequence>